<dbReference type="OrthoDB" id="7466225at2"/>
<sequence length="323" mass="34499">MKREILALSGGVGGAKLALGLADELRPGELTIVANTGDDFEHLGLNVSPDLDTVMYTLAGIGNAEQGWGLAGESWSAMDALGRYGAETWFRLGDRDIATHLVRSQLLRAGESLSQVTRRLCGALGVAHTLLPMSDDPVRTMVQTDAGELPFQDYFVRRRCEPRVGGFRFDGIDSARPHPQLLERLRSPALGATVICPSNPFVSVAPMLRLPGVEAALRASAAPVIAVSPIIAGAAAKGPAAKMLQELNLPQTAEAVADYYGDLIDGFVIDDADVALAPAIRERGIKVLVVPTLMRNRQDKVGLARRVLAFARALREEEATCTP</sequence>
<evidence type="ECO:0000313" key="3">
    <source>
        <dbReference type="EMBL" id="SIR59547.1"/>
    </source>
</evidence>
<dbReference type="Gene3D" id="1.10.8.240">
    <property type="entry name" value="CofD-like domain"/>
    <property type="match status" value="1"/>
</dbReference>
<proteinExistence type="inferred from homology"/>
<evidence type="ECO:0000256" key="2">
    <source>
        <dbReference type="ARBA" id="ARBA00022842"/>
    </source>
</evidence>
<dbReference type="STRING" id="34027.SAMN05421829_12244"/>
<dbReference type="SUPFAM" id="SSF142338">
    <property type="entry name" value="CofD-like"/>
    <property type="match status" value="1"/>
</dbReference>
<name>A0A1N7C7S6_9RHOO</name>
<dbReference type="GO" id="GO:0043743">
    <property type="term" value="F:LPPG:FO 2-phospho-L-lactate transferase activity"/>
    <property type="evidence" value="ECO:0007669"/>
    <property type="project" value="InterPro"/>
</dbReference>
<dbReference type="PANTHER" id="PTHR43007:SF1">
    <property type="entry name" value="2-PHOSPHO-L-LACTATE TRANSFERASE"/>
    <property type="match status" value="1"/>
</dbReference>
<dbReference type="PANTHER" id="PTHR43007">
    <property type="entry name" value="2-PHOSPHO-L-LACTATE TRANSFERASE"/>
    <property type="match status" value="1"/>
</dbReference>
<dbReference type="InterPro" id="IPR002882">
    <property type="entry name" value="CofD"/>
</dbReference>
<dbReference type="Proteomes" id="UP000186819">
    <property type="component" value="Unassembled WGS sequence"/>
</dbReference>
<dbReference type="GO" id="GO:0000287">
    <property type="term" value="F:magnesium ion binding"/>
    <property type="evidence" value="ECO:0007669"/>
    <property type="project" value="InterPro"/>
</dbReference>
<organism evidence="3 4">
    <name type="scientific">Aromatoleum tolulyticum</name>
    <dbReference type="NCBI Taxonomy" id="34027"/>
    <lineage>
        <taxon>Bacteria</taxon>
        <taxon>Pseudomonadati</taxon>
        <taxon>Pseudomonadota</taxon>
        <taxon>Betaproteobacteria</taxon>
        <taxon>Rhodocyclales</taxon>
        <taxon>Rhodocyclaceae</taxon>
        <taxon>Aromatoleum</taxon>
    </lineage>
</organism>
<reference evidence="4" key="1">
    <citation type="submission" date="2017-01" db="EMBL/GenBank/DDBJ databases">
        <authorList>
            <person name="Varghese N."/>
            <person name="Submissions S."/>
        </authorList>
    </citation>
    <scope>NUCLEOTIDE SEQUENCE [LARGE SCALE GENOMIC DNA]</scope>
    <source>
        <strain evidence="4">ATCC 51758</strain>
    </source>
</reference>
<dbReference type="InterPro" id="IPR010115">
    <property type="entry name" value="FbiA/CofD"/>
</dbReference>
<keyword evidence="2" id="KW-0460">Magnesium</keyword>
<dbReference type="Gene3D" id="3.40.50.10680">
    <property type="entry name" value="CofD-like domains"/>
    <property type="match status" value="1"/>
</dbReference>
<keyword evidence="4" id="KW-1185">Reference proteome</keyword>
<dbReference type="EMBL" id="FTMD01000022">
    <property type="protein sequence ID" value="SIR59547.1"/>
    <property type="molecule type" value="Genomic_DNA"/>
</dbReference>
<dbReference type="CDD" id="cd07186">
    <property type="entry name" value="CofD_like"/>
    <property type="match status" value="1"/>
</dbReference>
<dbReference type="Pfam" id="PF01933">
    <property type="entry name" value="CofD"/>
    <property type="match status" value="1"/>
</dbReference>
<gene>
    <name evidence="3" type="ORF">SAMN05421829_12244</name>
</gene>
<dbReference type="HAMAP" id="MF_01257">
    <property type="entry name" value="CofD"/>
    <property type="match status" value="1"/>
</dbReference>
<keyword evidence="1 3" id="KW-0808">Transferase</keyword>
<dbReference type="InterPro" id="IPR038136">
    <property type="entry name" value="CofD-like_dom_sf"/>
</dbReference>
<protein>
    <submittedName>
        <fullName evidence="3">LPPG:FO 2-phospho-L-lactate transferase</fullName>
    </submittedName>
</protein>
<dbReference type="AlphaFoldDB" id="A0A1N7C7S6"/>
<dbReference type="NCBIfam" id="TIGR01819">
    <property type="entry name" value="F420_cofD"/>
    <property type="match status" value="1"/>
</dbReference>
<dbReference type="RefSeq" id="WP_076604271.1">
    <property type="nucleotide sequence ID" value="NZ_FTMD01000022.1"/>
</dbReference>
<evidence type="ECO:0000256" key="1">
    <source>
        <dbReference type="ARBA" id="ARBA00022679"/>
    </source>
</evidence>
<evidence type="ECO:0000313" key="4">
    <source>
        <dbReference type="Proteomes" id="UP000186819"/>
    </source>
</evidence>
<accession>A0A1N7C7S6</accession>